<dbReference type="GO" id="GO:0043709">
    <property type="term" value="P:cell adhesion involved in single-species biofilm formation"/>
    <property type="evidence" value="ECO:0007669"/>
    <property type="project" value="TreeGrafter"/>
</dbReference>
<accession>A0A1F4WK57</accession>
<dbReference type="SUPFAM" id="SSF55073">
    <property type="entry name" value="Nucleotide cyclase"/>
    <property type="match status" value="1"/>
</dbReference>
<evidence type="ECO:0000313" key="2">
    <source>
        <dbReference type="EMBL" id="OGC69303.1"/>
    </source>
</evidence>
<sequence>MSKQQESILYDPYDFAASESNPFEGVTLTEKEKERLEELSGAARIREKQELEDARSEIKKLKESIAISDLTHLLYWRSEMAQQMVERYIDEAGRHESEVWLGMFDIDILKHLNDTYGYNKADEVLKTFGNALDSSLRSSDTCYQFGVDEFPILLVGIDREHLEQVTERITENFESGLKKLVEKGTISQEMANESTYSGGFVKAKVEKEYGEGRGVQYEGPKALFDRADTVLHKAKQNGRNSMMVEGEDTPIIFRKEVGQHIQEILSSSDEYKERYGVKN</sequence>
<organism evidence="2 3">
    <name type="scientific">candidate division WWE3 bacterium RIFOXYC1_FULL_39_7</name>
    <dbReference type="NCBI Taxonomy" id="1802643"/>
    <lineage>
        <taxon>Bacteria</taxon>
        <taxon>Katanobacteria</taxon>
    </lineage>
</organism>
<dbReference type="PANTHER" id="PTHR45138:SF9">
    <property type="entry name" value="DIGUANYLATE CYCLASE DGCM-RELATED"/>
    <property type="match status" value="1"/>
</dbReference>
<dbReference type="Gene3D" id="3.30.70.270">
    <property type="match status" value="1"/>
</dbReference>
<dbReference type="PANTHER" id="PTHR45138">
    <property type="entry name" value="REGULATORY COMPONENTS OF SENSORY TRANSDUCTION SYSTEM"/>
    <property type="match status" value="1"/>
</dbReference>
<dbReference type="Proteomes" id="UP000179113">
    <property type="component" value="Unassembled WGS sequence"/>
</dbReference>
<gene>
    <name evidence="2" type="ORF">A2415_02915</name>
</gene>
<dbReference type="InterPro" id="IPR029787">
    <property type="entry name" value="Nucleotide_cyclase"/>
</dbReference>
<dbReference type="InterPro" id="IPR000160">
    <property type="entry name" value="GGDEF_dom"/>
</dbReference>
<reference evidence="2 3" key="1">
    <citation type="journal article" date="2016" name="Nat. Commun.">
        <title>Thousands of microbial genomes shed light on interconnected biogeochemical processes in an aquifer system.</title>
        <authorList>
            <person name="Anantharaman K."/>
            <person name="Brown C.T."/>
            <person name="Hug L.A."/>
            <person name="Sharon I."/>
            <person name="Castelle C.J."/>
            <person name="Probst A.J."/>
            <person name="Thomas B.C."/>
            <person name="Singh A."/>
            <person name="Wilkins M.J."/>
            <person name="Karaoz U."/>
            <person name="Brodie E.L."/>
            <person name="Williams K.H."/>
            <person name="Hubbard S.S."/>
            <person name="Banfield J.F."/>
        </authorList>
    </citation>
    <scope>NUCLEOTIDE SEQUENCE [LARGE SCALE GENOMIC DNA]</scope>
</reference>
<dbReference type="GO" id="GO:0052621">
    <property type="term" value="F:diguanylate cyclase activity"/>
    <property type="evidence" value="ECO:0007669"/>
    <property type="project" value="TreeGrafter"/>
</dbReference>
<name>A0A1F4WK57_UNCKA</name>
<dbReference type="SMART" id="SM00267">
    <property type="entry name" value="GGDEF"/>
    <property type="match status" value="1"/>
</dbReference>
<evidence type="ECO:0000313" key="3">
    <source>
        <dbReference type="Proteomes" id="UP000179113"/>
    </source>
</evidence>
<dbReference type="InterPro" id="IPR050469">
    <property type="entry name" value="Diguanylate_Cyclase"/>
</dbReference>
<dbReference type="GO" id="GO:1902201">
    <property type="term" value="P:negative regulation of bacterial-type flagellum-dependent cell motility"/>
    <property type="evidence" value="ECO:0007669"/>
    <property type="project" value="TreeGrafter"/>
</dbReference>
<comment type="caution">
    <text evidence="2">The sequence shown here is derived from an EMBL/GenBank/DDBJ whole genome shotgun (WGS) entry which is preliminary data.</text>
</comment>
<protein>
    <recommendedName>
        <fullName evidence="1">GGDEF domain-containing protein</fullName>
    </recommendedName>
</protein>
<dbReference type="InterPro" id="IPR043128">
    <property type="entry name" value="Rev_trsase/Diguanyl_cyclase"/>
</dbReference>
<dbReference type="GO" id="GO:0005886">
    <property type="term" value="C:plasma membrane"/>
    <property type="evidence" value="ECO:0007669"/>
    <property type="project" value="TreeGrafter"/>
</dbReference>
<proteinExistence type="predicted"/>
<evidence type="ECO:0000259" key="1">
    <source>
        <dbReference type="PROSITE" id="PS50887"/>
    </source>
</evidence>
<dbReference type="CDD" id="cd01949">
    <property type="entry name" value="GGDEF"/>
    <property type="match status" value="1"/>
</dbReference>
<dbReference type="PROSITE" id="PS50887">
    <property type="entry name" value="GGDEF"/>
    <property type="match status" value="1"/>
</dbReference>
<dbReference type="AlphaFoldDB" id="A0A1F4WK57"/>
<feature type="domain" description="GGDEF" evidence="1">
    <location>
        <begin position="97"/>
        <end position="247"/>
    </location>
</feature>
<dbReference type="NCBIfam" id="TIGR00254">
    <property type="entry name" value="GGDEF"/>
    <property type="match status" value="1"/>
</dbReference>
<dbReference type="Pfam" id="PF00990">
    <property type="entry name" value="GGDEF"/>
    <property type="match status" value="1"/>
</dbReference>
<dbReference type="EMBL" id="MEWA01000023">
    <property type="protein sequence ID" value="OGC69303.1"/>
    <property type="molecule type" value="Genomic_DNA"/>
</dbReference>